<protein>
    <submittedName>
        <fullName evidence="2">Tetratricopeptide repeat protein</fullName>
    </submittedName>
</protein>
<keyword evidence="3" id="KW-1185">Reference proteome</keyword>
<dbReference type="Pfam" id="PF13181">
    <property type="entry name" value="TPR_8"/>
    <property type="match status" value="1"/>
</dbReference>
<dbReference type="Gene3D" id="1.25.40.10">
    <property type="entry name" value="Tetratricopeptide repeat domain"/>
    <property type="match status" value="1"/>
</dbReference>
<dbReference type="InterPro" id="IPR052943">
    <property type="entry name" value="TMTC_O-mannosyl-trnsfr"/>
</dbReference>
<proteinExistence type="predicted"/>
<dbReference type="RefSeq" id="WP_310912792.1">
    <property type="nucleotide sequence ID" value="NZ_JAVLVT010000005.1"/>
</dbReference>
<accession>A0ABU2H7J3</accession>
<dbReference type="Proteomes" id="UP001250214">
    <property type="component" value="Unassembled WGS sequence"/>
</dbReference>
<organism evidence="2 3">
    <name type="scientific">Lipingzhangella rawalii</name>
    <dbReference type="NCBI Taxonomy" id="2055835"/>
    <lineage>
        <taxon>Bacteria</taxon>
        <taxon>Bacillati</taxon>
        <taxon>Actinomycetota</taxon>
        <taxon>Actinomycetes</taxon>
        <taxon>Streptosporangiales</taxon>
        <taxon>Nocardiopsidaceae</taxon>
        <taxon>Lipingzhangella</taxon>
    </lineage>
</organism>
<evidence type="ECO:0000313" key="3">
    <source>
        <dbReference type="Proteomes" id="UP001250214"/>
    </source>
</evidence>
<comment type="caution">
    <text evidence="2">The sequence shown here is derived from an EMBL/GenBank/DDBJ whole genome shotgun (WGS) entry which is preliminary data.</text>
</comment>
<dbReference type="EMBL" id="JAVLVT010000005">
    <property type="protein sequence ID" value="MDS1271263.1"/>
    <property type="molecule type" value="Genomic_DNA"/>
</dbReference>
<dbReference type="PROSITE" id="PS50005">
    <property type="entry name" value="TPR"/>
    <property type="match status" value="1"/>
</dbReference>
<dbReference type="SUPFAM" id="SSF48452">
    <property type="entry name" value="TPR-like"/>
    <property type="match status" value="1"/>
</dbReference>
<evidence type="ECO:0000256" key="1">
    <source>
        <dbReference type="PROSITE-ProRule" id="PRU00339"/>
    </source>
</evidence>
<keyword evidence="1" id="KW-0802">TPR repeat</keyword>
<dbReference type="Pfam" id="PF13174">
    <property type="entry name" value="TPR_6"/>
    <property type="match status" value="1"/>
</dbReference>
<name>A0ABU2H7J3_9ACTN</name>
<evidence type="ECO:0000313" key="2">
    <source>
        <dbReference type="EMBL" id="MDS1271263.1"/>
    </source>
</evidence>
<dbReference type="Pfam" id="PF13432">
    <property type="entry name" value="TPR_16"/>
    <property type="match status" value="2"/>
</dbReference>
<dbReference type="PANTHER" id="PTHR44809:SF1">
    <property type="entry name" value="PROTEIN O-MANNOSYL-TRANSFERASE TMTC1"/>
    <property type="match status" value="1"/>
</dbReference>
<gene>
    <name evidence="2" type="ORF">RIF23_13250</name>
</gene>
<dbReference type="SMART" id="SM00028">
    <property type="entry name" value="TPR"/>
    <property type="match status" value="4"/>
</dbReference>
<dbReference type="InterPro" id="IPR011990">
    <property type="entry name" value="TPR-like_helical_dom_sf"/>
</dbReference>
<dbReference type="PANTHER" id="PTHR44809">
    <property type="match status" value="1"/>
</dbReference>
<feature type="repeat" description="TPR" evidence="1">
    <location>
        <begin position="70"/>
        <end position="103"/>
    </location>
</feature>
<reference evidence="3" key="1">
    <citation type="submission" date="2023-07" db="EMBL/GenBank/DDBJ databases">
        <title>Novel species in the genus Lipingzhangella isolated from Sambhar Salt Lake.</title>
        <authorList>
            <person name="Jiya N."/>
            <person name="Kajale S."/>
            <person name="Sharma A."/>
        </authorList>
    </citation>
    <scope>NUCLEOTIDE SEQUENCE [LARGE SCALE GENOMIC DNA]</scope>
    <source>
        <strain evidence="3">LS1_29</strain>
    </source>
</reference>
<dbReference type="InterPro" id="IPR019734">
    <property type="entry name" value="TPR_rpt"/>
</dbReference>
<sequence>MTNLLRRAGGAFRLLRWWSAAEFIYLLGIRHLHGGHSWQFRLGQVREHQNRLDGAAQAYREAIADAPHIPEYHLRLGRVRQRQGEFAAAEELYSTAISHCPDHAPWLRQRARLREAREDWSGAVEDYCVLRDLDPDSKKTRLALGKATRKAHGPWAAVSVYRQALEQWDEDSELSRKLAESYEAGGNWSTACEVLRHLLHTQHRHAETSYRMARLLDRIDRVAFELDGPDTVVPVASDQRDSGGGAAAEARLRFEAALPPREPVRVSSLRRFVIGLARRRVLYRLAMRVPRLAQRVHRRVALPETRVRRLFELGTLYERQGRLAEAVQTYRGAVTALQSVDSIWVHKAEPEWRFRLAYAEHQLGTEQTESDEDVRLSRLVAPAAPPTRAERAEAVDQSPPGGHVQALVQSTGLRLEGFLLPQSPETIDIHLDGRPVKQVAANPRQWLRTFNFEFTHRVLAEFPEHSRLTVWSGDRLVWADRGAGHLDITVPGGSGRLKELLESGHSISKKGVLARPATEVADRQMRYLKAYREARDQFEEVLGKKLFLLYGTLLGCYRDGAFIAGDDDFDVAYVSTATDPSALKWELRENALALLRAGYDIAITVSGRLFKLRLNEIWLDINPLWFHNGRAWSFDVHDLSLDDVEPVRVMDFMEHRVYVPNNIEAFLRDNYGDQWHVPDPGFRYYRDNNVLRVLRRSWLTPSEAREFSRLAEAERSRNPSAGRYVGIGDPADTGFTA</sequence>